<accession>A0A084AS82</accession>
<gene>
    <name evidence="2" type="ORF">S7711_11247</name>
</gene>
<dbReference type="EMBL" id="KL648588">
    <property type="protein sequence ID" value="KEY68161.1"/>
    <property type="molecule type" value="Genomic_DNA"/>
</dbReference>
<sequence>MHLGASSPTIMMGADSGSASLTTQPYSSTVRAAEKGKDCRRLRSLARRLWRAPTVCSTRHNIHHAERPPGPILIHPPSTAAGALCVLGAEMSGEVSSRGGMPAAASRAARRHLDIVMELLLRELAACVVW</sequence>
<evidence type="ECO:0000313" key="3">
    <source>
        <dbReference type="Proteomes" id="UP000028045"/>
    </source>
</evidence>
<proteinExistence type="predicted"/>
<dbReference type="AlphaFoldDB" id="A0A084AS82"/>
<dbReference type="HOGENOM" id="CLU_1939492_0_0_1"/>
<feature type="region of interest" description="Disordered" evidence="1">
    <location>
        <begin position="1"/>
        <end position="29"/>
    </location>
</feature>
<organism evidence="2 3">
    <name type="scientific">Stachybotrys chartarum (strain CBS 109288 / IBT 7711)</name>
    <name type="common">Toxic black mold</name>
    <name type="synonym">Stilbospora chartarum</name>
    <dbReference type="NCBI Taxonomy" id="1280523"/>
    <lineage>
        <taxon>Eukaryota</taxon>
        <taxon>Fungi</taxon>
        <taxon>Dikarya</taxon>
        <taxon>Ascomycota</taxon>
        <taxon>Pezizomycotina</taxon>
        <taxon>Sordariomycetes</taxon>
        <taxon>Hypocreomycetidae</taxon>
        <taxon>Hypocreales</taxon>
        <taxon>Stachybotryaceae</taxon>
        <taxon>Stachybotrys</taxon>
    </lineage>
</organism>
<protein>
    <submittedName>
        <fullName evidence="2">Uncharacterized protein</fullName>
    </submittedName>
</protein>
<evidence type="ECO:0000313" key="2">
    <source>
        <dbReference type="EMBL" id="KEY68161.1"/>
    </source>
</evidence>
<name>A0A084AS82_STACB</name>
<feature type="compositionally biased region" description="Polar residues" evidence="1">
    <location>
        <begin position="17"/>
        <end position="29"/>
    </location>
</feature>
<evidence type="ECO:0000256" key="1">
    <source>
        <dbReference type="SAM" id="MobiDB-lite"/>
    </source>
</evidence>
<dbReference type="Proteomes" id="UP000028045">
    <property type="component" value="Unassembled WGS sequence"/>
</dbReference>
<keyword evidence="3" id="KW-1185">Reference proteome</keyword>
<reference evidence="2 3" key="1">
    <citation type="journal article" date="2014" name="BMC Genomics">
        <title>Comparative genome sequencing reveals chemotype-specific gene clusters in the toxigenic black mold Stachybotrys.</title>
        <authorList>
            <person name="Semeiks J."/>
            <person name="Borek D."/>
            <person name="Otwinowski Z."/>
            <person name="Grishin N.V."/>
        </authorList>
    </citation>
    <scope>NUCLEOTIDE SEQUENCE [LARGE SCALE GENOMIC DNA]</scope>
    <source>
        <strain evidence="3">CBS 109288 / IBT 7711</strain>
    </source>
</reference>